<evidence type="ECO:0000313" key="3">
    <source>
        <dbReference type="Proteomes" id="UP000182259"/>
    </source>
</evidence>
<proteinExistence type="predicted"/>
<feature type="compositionally biased region" description="Polar residues" evidence="1">
    <location>
        <begin position="361"/>
        <end position="378"/>
    </location>
</feature>
<dbReference type="EMBL" id="LT635765">
    <property type="protein sequence ID" value="SGZ51726.1"/>
    <property type="molecule type" value="Genomic_DNA"/>
</dbReference>
<feature type="compositionally biased region" description="Basic and acidic residues" evidence="1">
    <location>
        <begin position="244"/>
        <end position="270"/>
    </location>
</feature>
<feature type="compositionally biased region" description="Basic residues" evidence="1">
    <location>
        <begin position="141"/>
        <end position="154"/>
    </location>
</feature>
<feature type="compositionally biased region" description="Polar residues" evidence="1">
    <location>
        <begin position="76"/>
        <end position="88"/>
    </location>
</feature>
<name>A0A1L0DH48_9ASCO</name>
<gene>
    <name evidence="2" type="ORF">SAMEA4029009_CIC11G00000003177</name>
</gene>
<evidence type="ECO:0000313" key="2">
    <source>
        <dbReference type="EMBL" id="SGZ51726.1"/>
    </source>
</evidence>
<feature type="compositionally biased region" description="Polar residues" evidence="1">
    <location>
        <begin position="280"/>
        <end position="292"/>
    </location>
</feature>
<feature type="compositionally biased region" description="Basic residues" evidence="1">
    <location>
        <begin position="232"/>
        <end position="243"/>
    </location>
</feature>
<feature type="compositionally biased region" description="Basic and acidic residues" evidence="1">
    <location>
        <begin position="106"/>
        <end position="126"/>
    </location>
</feature>
<feature type="compositionally biased region" description="Low complexity" evidence="1">
    <location>
        <begin position="205"/>
        <end position="220"/>
    </location>
</feature>
<sequence>MPPKKRKSKKAVALDLSGVSASEPDLQFVVESYDYAALQTEKSLSDLQFEDDLQYLLSNEGEDSVVEVTFETSEISLDSVSKNTSPQKVANGGIGIVQSPRSRQGRKGDKSRVPKVSRAEITKDIDEICFSSDDEVENKESRRKKNDKKGKKNQRVNDMEDDKSEGTIGGAQEVIGTVIKDSNTPKNLKKKKSARIVQVRETENSQSESPEGESPGSRSPVADSPLEESVKRNKKKKKKLKARARAEKDEDREKEDIDKVDVSEIQHVDVDVEATPDSAGKSSADTILQESSGVDVKDVKVEAKHATDEDTKASTVKTEDSGNTNDETAEIDIKLDFTQQETPKKKKKSKRKPKAKHVDTENSSIGDNHSDNATSENKNPIDDTRNDEKSTKPSQESPFPKLRSSSAAALASSQLPEIHPIKTIIGVSHQQIMSIRTTDVKYKTIMTLTQMSKMSKNVLRFLSRDDIFIDNDKKRQFLHLCVLVALNEANGFLQTTRKYAGLEEWLSGYEELTLAHTRANLTVSTRAGHLNDLDYNVFSYLGHILVWVTHLQTVAGVETVMEKYDFDVTKKDIMASIGGYHLWDRVRRDPKTINTKRWKHIQKFRLIFAYEEDQFVVILRMLDLGVEVP</sequence>
<protein>
    <submittedName>
        <fullName evidence="2">CIC11C00000003177</fullName>
    </submittedName>
</protein>
<evidence type="ECO:0000256" key="1">
    <source>
        <dbReference type="SAM" id="MobiDB-lite"/>
    </source>
</evidence>
<accession>A0A1L0DH48</accession>
<feature type="compositionally biased region" description="Basic and acidic residues" evidence="1">
    <location>
        <begin position="295"/>
        <end position="320"/>
    </location>
</feature>
<dbReference type="Proteomes" id="UP000182259">
    <property type="component" value="Chromosome II"/>
</dbReference>
<dbReference type="AlphaFoldDB" id="A0A1L0DH48"/>
<organism evidence="2 3">
    <name type="scientific">Sungouiella intermedia</name>
    <dbReference type="NCBI Taxonomy" id="45354"/>
    <lineage>
        <taxon>Eukaryota</taxon>
        <taxon>Fungi</taxon>
        <taxon>Dikarya</taxon>
        <taxon>Ascomycota</taxon>
        <taxon>Saccharomycotina</taxon>
        <taxon>Pichiomycetes</taxon>
        <taxon>Metschnikowiaceae</taxon>
        <taxon>Sungouiella</taxon>
    </lineage>
</organism>
<feature type="compositionally biased region" description="Basic and acidic residues" evidence="1">
    <location>
        <begin position="379"/>
        <end position="391"/>
    </location>
</feature>
<reference evidence="2 3" key="1">
    <citation type="submission" date="2016-10" db="EMBL/GenBank/DDBJ databases">
        <authorList>
            <person name="de Groot N.N."/>
        </authorList>
    </citation>
    <scope>NUCLEOTIDE SEQUENCE [LARGE SCALE GENOMIC DNA]</scope>
    <source>
        <strain evidence="2 3">PYCC 4715</strain>
    </source>
</reference>
<feature type="region of interest" description="Disordered" evidence="1">
    <location>
        <begin position="76"/>
        <end position="411"/>
    </location>
</feature>
<feature type="compositionally biased region" description="Basic residues" evidence="1">
    <location>
        <begin position="344"/>
        <end position="355"/>
    </location>
</feature>